<proteinExistence type="inferred from homology"/>
<feature type="domain" description="Adenosine deaminase" evidence="7">
    <location>
        <begin position="253"/>
        <end position="473"/>
    </location>
</feature>
<keyword evidence="4" id="KW-0479">Metal-binding</keyword>
<dbReference type="InterPro" id="IPR001365">
    <property type="entry name" value="A_deaminase_dom"/>
</dbReference>
<evidence type="ECO:0000256" key="6">
    <source>
        <dbReference type="ARBA" id="ARBA00022833"/>
    </source>
</evidence>
<dbReference type="SUPFAM" id="SSF51556">
    <property type="entry name" value="Metallo-dependent hydrolases"/>
    <property type="match status" value="1"/>
</dbReference>
<dbReference type="InterPro" id="IPR032466">
    <property type="entry name" value="Metal_Hydrolase"/>
</dbReference>
<evidence type="ECO:0000313" key="9">
    <source>
        <dbReference type="Proteomes" id="UP000001941"/>
    </source>
</evidence>
<dbReference type="PANTHER" id="PTHR11409:SF43">
    <property type="entry name" value="ADENOSINE DEAMINASE"/>
    <property type="match status" value="1"/>
</dbReference>
<comment type="cofactor">
    <cofactor evidence="1">
        <name>Zn(2+)</name>
        <dbReference type="ChEBI" id="CHEBI:29105"/>
    </cofactor>
</comment>
<comment type="similarity">
    <text evidence="2">Belongs to the metallo-dependent hydrolases superfamily. Adenosine and AMP deaminases family.</text>
</comment>
<dbReference type="EC" id="3.5.4.4" evidence="3"/>
<dbReference type="GO" id="GO:0005829">
    <property type="term" value="C:cytosol"/>
    <property type="evidence" value="ECO:0007669"/>
    <property type="project" value="TreeGrafter"/>
</dbReference>
<evidence type="ECO:0000256" key="1">
    <source>
        <dbReference type="ARBA" id="ARBA00001947"/>
    </source>
</evidence>
<dbReference type="GO" id="GO:0043103">
    <property type="term" value="P:hypoxanthine salvage"/>
    <property type="evidence" value="ECO:0007669"/>
    <property type="project" value="TreeGrafter"/>
</dbReference>
<dbReference type="GO" id="GO:0046872">
    <property type="term" value="F:metal ion binding"/>
    <property type="evidence" value="ECO:0007669"/>
    <property type="project" value="UniProtKB-KW"/>
</dbReference>
<name>Q2FRB2_METHJ</name>
<evidence type="ECO:0000256" key="4">
    <source>
        <dbReference type="ARBA" id="ARBA00022723"/>
    </source>
</evidence>
<dbReference type="PANTHER" id="PTHR11409">
    <property type="entry name" value="ADENOSINE DEAMINASE"/>
    <property type="match status" value="1"/>
</dbReference>
<dbReference type="GO" id="GO:0004000">
    <property type="term" value="F:adenosine deaminase activity"/>
    <property type="evidence" value="ECO:0007669"/>
    <property type="project" value="UniProtKB-ARBA"/>
</dbReference>
<dbReference type="InParanoid" id="Q2FRB2"/>
<gene>
    <name evidence="8" type="ordered locus">Mhun_1678</name>
</gene>
<dbReference type="EnsemblBacteria" id="ABD41406">
    <property type="protein sequence ID" value="ABD41406"/>
    <property type="gene ID" value="Mhun_1678"/>
</dbReference>
<evidence type="ECO:0000256" key="5">
    <source>
        <dbReference type="ARBA" id="ARBA00022801"/>
    </source>
</evidence>
<dbReference type="Gene3D" id="3.20.20.140">
    <property type="entry name" value="Metal-dependent hydrolases"/>
    <property type="match status" value="1"/>
</dbReference>
<dbReference type="AlphaFoldDB" id="Q2FRB2"/>
<dbReference type="InterPro" id="IPR006330">
    <property type="entry name" value="Ado/ade_deaminase"/>
</dbReference>
<keyword evidence="9" id="KW-1185">Reference proteome</keyword>
<dbReference type="KEGG" id="mhu:Mhun_1678"/>
<organism evidence="8 9">
    <name type="scientific">Methanospirillum hungatei JF-1 (strain ATCC 27890 / DSM 864 / NBRC 100397 / JF-1)</name>
    <dbReference type="NCBI Taxonomy" id="323259"/>
    <lineage>
        <taxon>Archaea</taxon>
        <taxon>Methanobacteriati</taxon>
        <taxon>Methanobacteriota</taxon>
        <taxon>Stenosarchaea group</taxon>
        <taxon>Methanomicrobia</taxon>
        <taxon>Methanomicrobiales</taxon>
        <taxon>Methanospirillaceae</taxon>
        <taxon>Methanospirillum</taxon>
    </lineage>
</organism>
<evidence type="ECO:0000313" key="8">
    <source>
        <dbReference type="EMBL" id="ABD41406.1"/>
    </source>
</evidence>
<dbReference type="Pfam" id="PF00962">
    <property type="entry name" value="A_deaminase"/>
    <property type="match status" value="1"/>
</dbReference>
<dbReference type="HOGENOM" id="CLU_573569_0_0_2"/>
<dbReference type="EMBL" id="CP000254">
    <property type="protein sequence ID" value="ABD41406.1"/>
    <property type="molecule type" value="Genomic_DNA"/>
</dbReference>
<keyword evidence="5 8" id="KW-0378">Hydrolase</keyword>
<accession>Q2FRB2</accession>
<sequence>MSVLKGNTVLIILILGFCGIFLTGSQDSCPVHISDAGYQSTVISTYFETIRKNPDDLMIFFKKMPKGGDIHIHASGAMHPDDIINISVRHGLFVNPDDGQLVDLVTGQPYNYTNTQHLVPVSDAYNNSTLYSDLVRFWTMKDFPFTNQSGHDWFFNTFDLIDPVTYYDGDVIATIRDRAADENILYLELMTSQTNGDDVRKVLSTVDWDDNLSQLRDDLLHAGLAEIVERKVAKHSSYDQISGELSHPDGKNVTTRYIYEALRFYPKKEVFTDLLQAFEIANKSPVISGITLVGDEAAPYSADDYHLHMDMIAYLHSVYPDVFIELHAGELTGEIAEKKDLLFHIADAITIGNASRIGHGVAIQEEEGFENTLAIMREKDIPVEILLTSNEQILNISGPEHPVAVYLANDVPVILATDDPGVECTNLTQEYVIFTLNHPDVSYDEIKEINRNSIKYSFLPEDEKSELLTRLDNSLDEFEKAII</sequence>
<evidence type="ECO:0000256" key="3">
    <source>
        <dbReference type="ARBA" id="ARBA00012784"/>
    </source>
</evidence>
<reference evidence="9" key="1">
    <citation type="journal article" date="2016" name="Stand. Genomic Sci.">
        <title>Complete genome sequence of Methanospirillum hungatei type strain JF1.</title>
        <authorList>
            <person name="Gunsalus R.P."/>
            <person name="Cook L.E."/>
            <person name="Crable B."/>
            <person name="Rohlin L."/>
            <person name="McDonald E."/>
            <person name="Mouttaki H."/>
            <person name="Sieber J.R."/>
            <person name="Poweleit N."/>
            <person name="Zhou H."/>
            <person name="Lapidus A.L."/>
            <person name="Daligault H.E."/>
            <person name="Land M."/>
            <person name="Gilna P."/>
            <person name="Ivanova N."/>
            <person name="Kyrpides N."/>
            <person name="Culley D.E."/>
            <person name="McInerney M.J."/>
        </authorList>
    </citation>
    <scope>NUCLEOTIDE SEQUENCE [LARGE SCALE GENOMIC DNA]</scope>
    <source>
        <strain evidence="9">ATCC 27890 / DSM 864 / NBRC 100397 / JF-1</strain>
    </source>
</reference>
<dbReference type="STRING" id="323259.Mhun_1678"/>
<evidence type="ECO:0000256" key="2">
    <source>
        <dbReference type="ARBA" id="ARBA00006676"/>
    </source>
</evidence>
<keyword evidence="6" id="KW-0862">Zinc</keyword>
<dbReference type="Proteomes" id="UP000001941">
    <property type="component" value="Chromosome"/>
</dbReference>
<evidence type="ECO:0000259" key="7">
    <source>
        <dbReference type="Pfam" id="PF00962"/>
    </source>
</evidence>
<dbReference type="GO" id="GO:0006154">
    <property type="term" value="P:adenosine catabolic process"/>
    <property type="evidence" value="ECO:0007669"/>
    <property type="project" value="TreeGrafter"/>
</dbReference>
<protein>
    <recommendedName>
        <fullName evidence="3">adenosine deaminase</fullName>
        <ecNumber evidence="3">3.5.4.4</ecNumber>
    </recommendedName>
</protein>
<dbReference type="GO" id="GO:0046103">
    <property type="term" value="P:inosine biosynthetic process"/>
    <property type="evidence" value="ECO:0007669"/>
    <property type="project" value="TreeGrafter"/>
</dbReference>